<feature type="non-terminal residue" evidence="2">
    <location>
        <position position="1"/>
    </location>
</feature>
<organism evidence="2 3">
    <name type="scientific">Mucor saturninus</name>
    <dbReference type="NCBI Taxonomy" id="64648"/>
    <lineage>
        <taxon>Eukaryota</taxon>
        <taxon>Fungi</taxon>
        <taxon>Fungi incertae sedis</taxon>
        <taxon>Mucoromycota</taxon>
        <taxon>Mucoromycotina</taxon>
        <taxon>Mucoromycetes</taxon>
        <taxon>Mucorales</taxon>
        <taxon>Mucorineae</taxon>
        <taxon>Mucoraceae</taxon>
        <taxon>Mucor</taxon>
    </lineage>
</organism>
<feature type="region of interest" description="Disordered" evidence="1">
    <location>
        <begin position="1"/>
        <end position="31"/>
    </location>
</feature>
<dbReference type="EMBL" id="JAEPRD010000247">
    <property type="protein sequence ID" value="KAG2193137.1"/>
    <property type="molecule type" value="Genomic_DNA"/>
</dbReference>
<name>A0A8H7QIS7_9FUNG</name>
<sequence>MPKSKRSTVVSLTQTDKKGREGKEKLIEQPGYLAYPNHADLPI</sequence>
<feature type="compositionally biased region" description="Basic and acidic residues" evidence="1">
    <location>
        <begin position="15"/>
        <end position="27"/>
    </location>
</feature>
<dbReference type="OrthoDB" id="10262308at2759"/>
<comment type="caution">
    <text evidence="2">The sequence shown here is derived from an EMBL/GenBank/DDBJ whole genome shotgun (WGS) entry which is preliminary data.</text>
</comment>
<dbReference type="Proteomes" id="UP000603453">
    <property type="component" value="Unassembled WGS sequence"/>
</dbReference>
<evidence type="ECO:0000256" key="1">
    <source>
        <dbReference type="SAM" id="MobiDB-lite"/>
    </source>
</evidence>
<accession>A0A8H7QIS7</accession>
<evidence type="ECO:0000313" key="3">
    <source>
        <dbReference type="Proteomes" id="UP000603453"/>
    </source>
</evidence>
<evidence type="ECO:0000313" key="2">
    <source>
        <dbReference type="EMBL" id="KAG2193137.1"/>
    </source>
</evidence>
<dbReference type="AlphaFoldDB" id="A0A8H7QIS7"/>
<proteinExistence type="predicted"/>
<gene>
    <name evidence="2" type="ORF">INT47_006437</name>
</gene>
<keyword evidence="3" id="KW-1185">Reference proteome</keyword>
<protein>
    <submittedName>
        <fullName evidence="2">Uncharacterized protein</fullName>
    </submittedName>
</protein>
<reference evidence="2" key="1">
    <citation type="submission" date="2020-12" db="EMBL/GenBank/DDBJ databases">
        <title>Metabolic potential, ecology and presence of endohyphal bacteria is reflected in genomic diversity of Mucoromycotina.</title>
        <authorList>
            <person name="Muszewska A."/>
            <person name="Okrasinska A."/>
            <person name="Steczkiewicz K."/>
            <person name="Drgas O."/>
            <person name="Orlowska M."/>
            <person name="Perlinska-Lenart U."/>
            <person name="Aleksandrzak-Piekarczyk T."/>
            <person name="Szatraj K."/>
            <person name="Zielenkiewicz U."/>
            <person name="Pilsyk S."/>
            <person name="Malc E."/>
            <person name="Mieczkowski P."/>
            <person name="Kruszewska J.S."/>
            <person name="Biernat P."/>
            <person name="Pawlowska J."/>
        </authorList>
    </citation>
    <scope>NUCLEOTIDE SEQUENCE</scope>
    <source>
        <strain evidence="2">WA0000017839</strain>
    </source>
</reference>